<evidence type="ECO:0000256" key="1">
    <source>
        <dbReference type="ARBA" id="ARBA00006484"/>
    </source>
</evidence>
<dbReference type="InterPro" id="IPR020904">
    <property type="entry name" value="Sc_DH/Rdtase_CS"/>
</dbReference>
<dbReference type="PRINTS" id="PR00081">
    <property type="entry name" value="GDHRDH"/>
</dbReference>
<dbReference type="EMBL" id="WHPN01000299">
    <property type="protein sequence ID" value="KAF4407862.1"/>
    <property type="molecule type" value="Genomic_DNA"/>
</dbReference>
<dbReference type="PROSITE" id="PS00061">
    <property type="entry name" value="ADH_SHORT"/>
    <property type="match status" value="1"/>
</dbReference>
<comment type="similarity">
    <text evidence="1">Belongs to the short-chain dehydrogenases/reductases (SDR) family.</text>
</comment>
<dbReference type="SUPFAM" id="SSF51735">
    <property type="entry name" value="NAD(P)-binding Rossmann-fold domains"/>
    <property type="match status" value="1"/>
</dbReference>
<dbReference type="InterPro" id="IPR036291">
    <property type="entry name" value="NAD(P)-bd_dom_sf"/>
</dbReference>
<protein>
    <submittedName>
        <fullName evidence="4">SDR family NAD(P)-dependent oxidoreductase</fullName>
    </submittedName>
</protein>
<keyword evidence="5" id="KW-1185">Reference proteome</keyword>
<feature type="compositionally biased region" description="Gly residues" evidence="3">
    <location>
        <begin position="263"/>
        <end position="278"/>
    </location>
</feature>
<sequence length="293" mass="29987">MSDSRPLAVVTGASSGIGLELAAQFARNGFDLLVNAKDGTRLDAAAEDLRALGGEVRPVRADLRTYDGVEVLYAAVLATGRPVAAAALNAGVGKGGPFLDNDLGDEAAIIDLNISSSVHLAKRLLKDMVAHGQGRLLFVSSVAATMPGSFQAVYNASKSFLQSFAEALREELEDTGVTVTSVLPGPTDTDFFRRAGMEDTKIGQGPKDDPAAVARQAFEALMAGKATAVTGSVRTKAQEAANKVLPDRLKAAAHRRMAEPGSGEDGTGGSGPGTGSGPGRRDPGSGVSGPDRG</sequence>
<feature type="compositionally biased region" description="Low complexity" evidence="3">
    <location>
        <begin position="284"/>
        <end position="293"/>
    </location>
</feature>
<comment type="caution">
    <text evidence="4">The sequence shown here is derived from an EMBL/GenBank/DDBJ whole genome shotgun (WGS) entry which is preliminary data.</text>
</comment>
<accession>A0ABQ7FG30</accession>
<dbReference type="Gene3D" id="3.40.50.720">
    <property type="entry name" value="NAD(P)-binding Rossmann-like Domain"/>
    <property type="match status" value="1"/>
</dbReference>
<evidence type="ECO:0000313" key="5">
    <source>
        <dbReference type="Proteomes" id="UP000621266"/>
    </source>
</evidence>
<evidence type="ECO:0000256" key="3">
    <source>
        <dbReference type="SAM" id="MobiDB-lite"/>
    </source>
</evidence>
<dbReference type="InterPro" id="IPR002347">
    <property type="entry name" value="SDR_fam"/>
</dbReference>
<gene>
    <name evidence="4" type="ORF">GCU69_17360</name>
</gene>
<name>A0ABQ7FG30_9ACTN</name>
<dbReference type="Pfam" id="PF00106">
    <property type="entry name" value="adh_short"/>
    <property type="match status" value="1"/>
</dbReference>
<dbReference type="PANTHER" id="PTHR44196:SF2">
    <property type="entry name" value="SHORT-CHAIN DEHYDROGENASE-RELATED"/>
    <property type="match status" value="1"/>
</dbReference>
<organism evidence="4 5">
    <name type="scientific">Streptomyces lycii</name>
    <dbReference type="NCBI Taxonomy" id="2654337"/>
    <lineage>
        <taxon>Bacteria</taxon>
        <taxon>Bacillati</taxon>
        <taxon>Actinomycetota</taxon>
        <taxon>Actinomycetes</taxon>
        <taxon>Kitasatosporales</taxon>
        <taxon>Streptomycetaceae</taxon>
        <taxon>Streptomyces</taxon>
    </lineage>
</organism>
<reference evidence="4 5" key="1">
    <citation type="submission" date="2019-10" db="EMBL/GenBank/DDBJ databases">
        <title>Streptomyces tenebrisbrunneis sp.nov., an endogenous actinomycete isolated from of Lycium ruthenicum.</title>
        <authorList>
            <person name="Ma L."/>
        </authorList>
    </citation>
    <scope>NUCLEOTIDE SEQUENCE [LARGE SCALE GENOMIC DNA]</scope>
    <source>
        <strain evidence="4 5">TRM 66187</strain>
    </source>
</reference>
<dbReference type="RefSeq" id="WP_156206555.1">
    <property type="nucleotide sequence ID" value="NZ_WHPN01000299.1"/>
</dbReference>
<feature type="region of interest" description="Disordered" evidence="3">
    <location>
        <begin position="244"/>
        <end position="293"/>
    </location>
</feature>
<evidence type="ECO:0000256" key="2">
    <source>
        <dbReference type="ARBA" id="ARBA00023002"/>
    </source>
</evidence>
<evidence type="ECO:0000313" key="4">
    <source>
        <dbReference type="EMBL" id="KAF4407862.1"/>
    </source>
</evidence>
<keyword evidence="2" id="KW-0560">Oxidoreductase</keyword>
<dbReference type="CDD" id="cd05233">
    <property type="entry name" value="SDR_c"/>
    <property type="match status" value="1"/>
</dbReference>
<dbReference type="Proteomes" id="UP000621266">
    <property type="component" value="Unassembled WGS sequence"/>
</dbReference>
<dbReference type="PANTHER" id="PTHR44196">
    <property type="entry name" value="DEHYDROGENASE/REDUCTASE SDR FAMILY MEMBER 7B"/>
    <property type="match status" value="1"/>
</dbReference>
<proteinExistence type="inferred from homology"/>